<evidence type="ECO:0000313" key="9">
    <source>
        <dbReference type="EMBL" id="TWD17132.1"/>
    </source>
</evidence>
<dbReference type="Proteomes" id="UP000315628">
    <property type="component" value="Unassembled WGS sequence"/>
</dbReference>
<dbReference type="CDD" id="cd06261">
    <property type="entry name" value="TM_PBP2"/>
    <property type="match status" value="1"/>
</dbReference>
<feature type="transmembrane region" description="Helical" evidence="7">
    <location>
        <begin position="75"/>
        <end position="101"/>
    </location>
</feature>
<feature type="transmembrane region" description="Helical" evidence="7">
    <location>
        <begin position="7"/>
        <end position="29"/>
    </location>
</feature>
<comment type="caution">
    <text evidence="9">The sequence shown here is derived from an EMBL/GenBank/DDBJ whole genome shotgun (WGS) entry which is preliminary data.</text>
</comment>
<evidence type="ECO:0000256" key="6">
    <source>
        <dbReference type="ARBA" id="ARBA00023136"/>
    </source>
</evidence>
<dbReference type="InterPro" id="IPR000515">
    <property type="entry name" value="MetI-like"/>
</dbReference>
<keyword evidence="5 7" id="KW-1133">Transmembrane helix</keyword>
<keyword evidence="6 7" id="KW-0472">Membrane</keyword>
<keyword evidence="4 7" id="KW-0812">Transmembrane</keyword>
<proteinExistence type="inferred from homology"/>
<evidence type="ECO:0000256" key="7">
    <source>
        <dbReference type="RuleBase" id="RU363032"/>
    </source>
</evidence>
<dbReference type="RefSeq" id="WP_144855527.1">
    <property type="nucleotide sequence ID" value="NZ_BAAAYT010000002.1"/>
</dbReference>
<sequence length="307" mass="34182">MQRPKNWLPGLLMVLPSIILVGIFVYYLIAQNIWTSLNVATRRVVVGGKFEERSIHEGGYRNYTELLGSADYQHALWNLLVLTVVFVVGTMIMGLLWSILLEKGVRGEGVFRSIYLFPMAVSFIAAGVVWRWLLSPAKGEGAAIGLNQLFVKLGLDGLQSSWWSADSRWNMAAMALPAIWQLSGYIMALFLAGFRGIGEDQREAARIDGASEWQVYRHVLFPQLSPIALSALIIVGHMSMKMFDLIYAIAGPNSYTASVPATLMWTQLFAQRDPVAAAVNATIILVIVAVVVVPYLWYTNRTERERG</sequence>
<dbReference type="OrthoDB" id="9805974at2"/>
<feature type="transmembrane region" description="Helical" evidence="7">
    <location>
        <begin position="219"/>
        <end position="239"/>
    </location>
</feature>
<dbReference type="AlphaFoldDB" id="A0A560WHJ2"/>
<feature type="transmembrane region" description="Helical" evidence="7">
    <location>
        <begin position="178"/>
        <end position="198"/>
    </location>
</feature>
<evidence type="ECO:0000259" key="8">
    <source>
        <dbReference type="PROSITE" id="PS50928"/>
    </source>
</evidence>
<feature type="transmembrane region" description="Helical" evidence="7">
    <location>
        <begin position="277"/>
        <end position="298"/>
    </location>
</feature>
<evidence type="ECO:0000256" key="1">
    <source>
        <dbReference type="ARBA" id="ARBA00004651"/>
    </source>
</evidence>
<dbReference type="PANTHER" id="PTHR30193">
    <property type="entry name" value="ABC TRANSPORTER PERMEASE PROTEIN"/>
    <property type="match status" value="1"/>
</dbReference>
<dbReference type="Gene3D" id="1.10.3720.10">
    <property type="entry name" value="MetI-like"/>
    <property type="match status" value="1"/>
</dbReference>
<gene>
    <name evidence="9" type="ORF">FB557_0694</name>
</gene>
<dbReference type="InterPro" id="IPR035906">
    <property type="entry name" value="MetI-like_sf"/>
</dbReference>
<name>A0A560WHJ2_9MICO</name>
<keyword evidence="2 7" id="KW-0813">Transport</keyword>
<evidence type="ECO:0000256" key="5">
    <source>
        <dbReference type="ARBA" id="ARBA00022989"/>
    </source>
</evidence>
<dbReference type="Pfam" id="PF00528">
    <property type="entry name" value="BPD_transp_1"/>
    <property type="match status" value="1"/>
</dbReference>
<dbReference type="GO" id="GO:0055085">
    <property type="term" value="P:transmembrane transport"/>
    <property type="evidence" value="ECO:0007669"/>
    <property type="project" value="InterPro"/>
</dbReference>
<keyword evidence="3" id="KW-1003">Cell membrane</keyword>
<feature type="transmembrane region" description="Helical" evidence="7">
    <location>
        <begin position="113"/>
        <end position="133"/>
    </location>
</feature>
<evidence type="ECO:0000313" key="10">
    <source>
        <dbReference type="Proteomes" id="UP000315628"/>
    </source>
</evidence>
<reference evidence="9 10" key="1">
    <citation type="submission" date="2019-06" db="EMBL/GenBank/DDBJ databases">
        <title>Sequencing the genomes of 1000 actinobacteria strains.</title>
        <authorList>
            <person name="Klenk H.-P."/>
        </authorList>
    </citation>
    <scope>NUCLEOTIDE SEQUENCE [LARGE SCALE GENOMIC DNA]</scope>
    <source>
        <strain evidence="9 10">DSM 18935</strain>
    </source>
</reference>
<keyword evidence="10" id="KW-1185">Reference proteome</keyword>
<protein>
    <submittedName>
        <fullName evidence="9">Carbohydrate ABC transporter membrane protein 1 (CUT1 family)</fullName>
    </submittedName>
</protein>
<evidence type="ECO:0000256" key="2">
    <source>
        <dbReference type="ARBA" id="ARBA00022448"/>
    </source>
</evidence>
<dbReference type="PROSITE" id="PS50928">
    <property type="entry name" value="ABC_TM1"/>
    <property type="match status" value="1"/>
</dbReference>
<evidence type="ECO:0000256" key="3">
    <source>
        <dbReference type="ARBA" id="ARBA00022475"/>
    </source>
</evidence>
<comment type="similarity">
    <text evidence="7">Belongs to the binding-protein-dependent transport system permease family.</text>
</comment>
<feature type="domain" description="ABC transmembrane type-1" evidence="8">
    <location>
        <begin position="76"/>
        <end position="296"/>
    </location>
</feature>
<dbReference type="GO" id="GO:0005886">
    <property type="term" value="C:plasma membrane"/>
    <property type="evidence" value="ECO:0007669"/>
    <property type="project" value="UniProtKB-SubCell"/>
</dbReference>
<dbReference type="InterPro" id="IPR051393">
    <property type="entry name" value="ABC_transporter_permease"/>
</dbReference>
<dbReference type="SUPFAM" id="SSF161098">
    <property type="entry name" value="MetI-like"/>
    <property type="match status" value="1"/>
</dbReference>
<comment type="subcellular location">
    <subcellularLocation>
        <location evidence="1 7">Cell membrane</location>
        <topology evidence="1 7">Multi-pass membrane protein</topology>
    </subcellularLocation>
</comment>
<dbReference type="EMBL" id="VIUW01000001">
    <property type="protein sequence ID" value="TWD17132.1"/>
    <property type="molecule type" value="Genomic_DNA"/>
</dbReference>
<dbReference type="PANTHER" id="PTHR30193:SF42">
    <property type="entry name" value="ABC TRANSPORTER PERMEASE PROTEIN"/>
    <property type="match status" value="1"/>
</dbReference>
<accession>A0A560WHJ2</accession>
<organism evidence="9 10">
    <name type="scientific">Marihabitans asiaticum</name>
    <dbReference type="NCBI Taxonomy" id="415218"/>
    <lineage>
        <taxon>Bacteria</taxon>
        <taxon>Bacillati</taxon>
        <taxon>Actinomycetota</taxon>
        <taxon>Actinomycetes</taxon>
        <taxon>Micrococcales</taxon>
        <taxon>Intrasporangiaceae</taxon>
        <taxon>Marihabitans</taxon>
    </lineage>
</organism>
<evidence type="ECO:0000256" key="4">
    <source>
        <dbReference type="ARBA" id="ARBA00022692"/>
    </source>
</evidence>